<feature type="transmembrane region" description="Helical" evidence="2">
    <location>
        <begin position="52"/>
        <end position="73"/>
    </location>
</feature>
<protein>
    <recommendedName>
        <fullName evidence="5">DUF2637 domain-containing protein</fullName>
    </recommendedName>
</protein>
<feature type="region of interest" description="Disordered" evidence="1">
    <location>
        <begin position="188"/>
        <end position="280"/>
    </location>
</feature>
<dbReference type="EMBL" id="FOMZ01000002">
    <property type="protein sequence ID" value="SFD67349.1"/>
    <property type="molecule type" value="Genomic_DNA"/>
</dbReference>
<evidence type="ECO:0000313" key="3">
    <source>
        <dbReference type="EMBL" id="SFD67349.1"/>
    </source>
</evidence>
<dbReference type="Proteomes" id="UP000198716">
    <property type="component" value="Unassembled WGS sequence"/>
</dbReference>
<evidence type="ECO:0000313" key="4">
    <source>
        <dbReference type="Proteomes" id="UP000198716"/>
    </source>
</evidence>
<feature type="transmembrane region" description="Helical" evidence="2">
    <location>
        <begin position="154"/>
        <end position="174"/>
    </location>
</feature>
<keyword evidence="2" id="KW-0812">Transmembrane</keyword>
<keyword evidence="2" id="KW-0472">Membrane</keyword>
<organism evidence="3 4">
    <name type="scientific">Actinopolyspora alba</name>
    <dbReference type="NCBI Taxonomy" id="673379"/>
    <lineage>
        <taxon>Bacteria</taxon>
        <taxon>Bacillati</taxon>
        <taxon>Actinomycetota</taxon>
        <taxon>Actinomycetes</taxon>
        <taxon>Actinopolysporales</taxon>
        <taxon>Actinopolysporaceae</taxon>
        <taxon>Actinopolyspora</taxon>
        <taxon>Actinopolyspora alba group</taxon>
    </lineage>
</organism>
<evidence type="ECO:0000256" key="1">
    <source>
        <dbReference type="SAM" id="MobiDB-lite"/>
    </source>
</evidence>
<evidence type="ECO:0008006" key="5">
    <source>
        <dbReference type="Google" id="ProtNLM"/>
    </source>
</evidence>
<feature type="transmembrane region" description="Helical" evidence="2">
    <location>
        <begin position="93"/>
        <end position="114"/>
    </location>
</feature>
<proteinExistence type="predicted"/>
<gene>
    <name evidence="3" type="ORF">SAMN04487819_1024</name>
</gene>
<name>A0A1I1U9B5_9ACTN</name>
<dbReference type="AlphaFoldDB" id="A0A1I1U9B5"/>
<keyword evidence="2" id="KW-1133">Transmembrane helix</keyword>
<dbReference type="RefSeq" id="WP_092923381.1">
    <property type="nucleotide sequence ID" value="NZ_FOMZ01000002.1"/>
</dbReference>
<sequence length="339" mass="36392">MAKSDFDSESGRTRRVSDLERRIAESRHLRSLVRDPDLVAVRMETSRRRTVAGLWVFLATGLVFTTTGVHDFLAGNRAIGDPMWWAAWTVEPMFAGLLIVLLNFEATILAHGIAPEAAWWSRIKHVLLGSTLFMNVVPQLAPLLGAGSVNLGSLAVHAIIPVIVYGLAEVIPIIQARSRAVILASYETADQHTPTETTPAEPPPKPPEPEPSAPAPIEAEPMLAPPAPTESETEPVQSAASSLDSGADTREHTDPSEVSGEPEPAAGDSAVLGRVRPSSMRLPEHVVDKLSEAREHAYRTEGRSLTAADVQDIVRLPDTLATTLVAELAVPDTNGHPVS</sequence>
<accession>A0A1I1U9B5</accession>
<reference evidence="4" key="1">
    <citation type="submission" date="2016-10" db="EMBL/GenBank/DDBJ databases">
        <authorList>
            <person name="Varghese N."/>
            <person name="Submissions S."/>
        </authorList>
    </citation>
    <scope>NUCLEOTIDE SEQUENCE [LARGE SCALE GENOMIC DNA]</scope>
    <source>
        <strain evidence="4">DSM 45004</strain>
    </source>
</reference>
<keyword evidence="4" id="KW-1185">Reference proteome</keyword>
<feature type="compositionally biased region" description="Pro residues" evidence="1">
    <location>
        <begin position="200"/>
        <end position="214"/>
    </location>
</feature>
<feature type="transmembrane region" description="Helical" evidence="2">
    <location>
        <begin position="126"/>
        <end position="148"/>
    </location>
</feature>
<evidence type="ECO:0000256" key="2">
    <source>
        <dbReference type="SAM" id="Phobius"/>
    </source>
</evidence>